<name>A0A5E5ATH4_9BURK</name>
<keyword evidence="3" id="KW-1185">Reference proteome</keyword>
<dbReference type="EC" id="3.4.21.-" evidence="2"/>
<keyword evidence="2" id="KW-0645">Protease</keyword>
<dbReference type="PROSITE" id="PS51208">
    <property type="entry name" value="AUTOTRANSPORTER"/>
    <property type="match status" value="1"/>
</dbReference>
<keyword evidence="2" id="KW-0378">Hydrolase</keyword>
<dbReference type="AlphaFoldDB" id="A0A5E5ATH4"/>
<gene>
    <name evidence="2" type="ORF">PCA31118_05273</name>
</gene>
<dbReference type="Gene3D" id="2.40.128.130">
    <property type="entry name" value="Autotransporter beta-domain"/>
    <property type="match status" value="1"/>
</dbReference>
<evidence type="ECO:0000259" key="1">
    <source>
        <dbReference type="PROSITE" id="PS51208"/>
    </source>
</evidence>
<organism evidence="2 3">
    <name type="scientific">Pandoraea captiosa</name>
    <dbReference type="NCBI Taxonomy" id="2508302"/>
    <lineage>
        <taxon>Bacteria</taxon>
        <taxon>Pseudomonadati</taxon>
        <taxon>Pseudomonadota</taxon>
        <taxon>Betaproteobacteria</taxon>
        <taxon>Burkholderiales</taxon>
        <taxon>Burkholderiaceae</taxon>
        <taxon>Pandoraea</taxon>
    </lineage>
</organism>
<dbReference type="OrthoDB" id="8940914at2"/>
<dbReference type="SUPFAM" id="SSF103515">
    <property type="entry name" value="Autotransporter"/>
    <property type="match status" value="1"/>
</dbReference>
<evidence type="ECO:0000313" key="3">
    <source>
        <dbReference type="Proteomes" id="UP000414136"/>
    </source>
</evidence>
<dbReference type="SMART" id="SM00869">
    <property type="entry name" value="Autotransporter"/>
    <property type="match status" value="1"/>
</dbReference>
<dbReference type="RefSeq" id="WP_150627861.1">
    <property type="nucleotide sequence ID" value="NZ_CABPSQ010000021.1"/>
</dbReference>
<dbReference type="NCBIfam" id="TIGR01414">
    <property type="entry name" value="autotrans_barl"/>
    <property type="match status" value="1"/>
</dbReference>
<dbReference type="GO" id="GO:0019867">
    <property type="term" value="C:outer membrane"/>
    <property type="evidence" value="ECO:0007669"/>
    <property type="project" value="InterPro"/>
</dbReference>
<dbReference type="InterPro" id="IPR006315">
    <property type="entry name" value="OM_autotransptr_brl_dom"/>
</dbReference>
<protein>
    <submittedName>
        <fullName evidence="2">Extracellular serine protease</fullName>
        <ecNumber evidence="2">3.4.21.-</ecNumber>
    </submittedName>
</protein>
<proteinExistence type="predicted"/>
<dbReference type="GO" id="GO:0008233">
    <property type="term" value="F:peptidase activity"/>
    <property type="evidence" value="ECO:0007669"/>
    <property type="project" value="UniProtKB-KW"/>
</dbReference>
<dbReference type="InterPro" id="IPR036709">
    <property type="entry name" value="Autotransporte_beta_dom_sf"/>
</dbReference>
<dbReference type="GO" id="GO:0006508">
    <property type="term" value="P:proteolysis"/>
    <property type="evidence" value="ECO:0007669"/>
    <property type="project" value="UniProtKB-KW"/>
</dbReference>
<accession>A0A5E5ATH4</accession>
<evidence type="ECO:0000313" key="2">
    <source>
        <dbReference type="EMBL" id="VVE76694.1"/>
    </source>
</evidence>
<feature type="domain" description="Autotransporter" evidence="1">
    <location>
        <begin position="104"/>
        <end position="386"/>
    </location>
</feature>
<sequence>MVQYLAADGAYRANERAVLASVDGITVGDLTSGRIGGKVLAEMALQTAGSAEQRRAASLLSGESLLNNATAAQGANMAFQRGMQARMLAGGAMVDDRTANGARVDARGIAAWASFSGGNTRQRGNALSFDVRGIDGAIGVDKRIGHDTVIGASVGLGNQRSKADGMPGESKINSVSLGFYGSHLNDANIFVGGGLSYTNHSVTTERTVAARSASSRLSGKTGGNTFGAFGEIGRRFDVAGFNVDPSMGVRVASTRLHAFDETSRDSAVGNDGLRVGAQSQTSVRSVLGVRVSRDVFDFDGGKLTPTLRLAYEHEFGNTQSSLTNTLYGAPRAFHVKGPTLGRDVLTADLGVDLQFRKRFDVHVGGNVSVRRGESAVAGAVSARYRF</sequence>
<dbReference type="Proteomes" id="UP000414136">
    <property type="component" value="Unassembled WGS sequence"/>
</dbReference>
<dbReference type="InterPro" id="IPR005546">
    <property type="entry name" value="Autotransporte_beta"/>
</dbReference>
<dbReference type="Pfam" id="PF03797">
    <property type="entry name" value="Autotransporter"/>
    <property type="match status" value="1"/>
</dbReference>
<reference evidence="2 3" key="1">
    <citation type="submission" date="2019-08" db="EMBL/GenBank/DDBJ databases">
        <authorList>
            <person name="Peeters C."/>
        </authorList>
    </citation>
    <scope>NUCLEOTIDE SEQUENCE [LARGE SCALE GENOMIC DNA]</scope>
    <source>
        <strain evidence="2 3">LMG 31118</strain>
    </source>
</reference>
<dbReference type="EMBL" id="CABPSQ010000021">
    <property type="protein sequence ID" value="VVE76694.1"/>
    <property type="molecule type" value="Genomic_DNA"/>
</dbReference>